<proteinExistence type="predicted"/>
<evidence type="ECO:0000313" key="1">
    <source>
        <dbReference type="EMBL" id="CAB4815185.1"/>
    </source>
</evidence>
<reference evidence="1" key="1">
    <citation type="submission" date="2020-05" db="EMBL/GenBank/DDBJ databases">
        <authorList>
            <person name="Chiriac C."/>
            <person name="Salcher M."/>
            <person name="Ghai R."/>
            <person name="Kavagutti S V."/>
        </authorList>
    </citation>
    <scope>NUCLEOTIDE SEQUENCE</scope>
</reference>
<dbReference type="Pfam" id="PF13646">
    <property type="entry name" value="HEAT_2"/>
    <property type="match status" value="1"/>
</dbReference>
<protein>
    <submittedName>
        <fullName evidence="1">Unannotated protein</fullName>
    </submittedName>
</protein>
<name>A0A6J6Z357_9ZZZZ</name>
<evidence type="ECO:0000313" key="2">
    <source>
        <dbReference type="EMBL" id="CAB4861107.1"/>
    </source>
</evidence>
<dbReference type="InterPro" id="IPR004155">
    <property type="entry name" value="PBS_lyase_HEAT"/>
</dbReference>
<dbReference type="PANTHER" id="PTHR12697">
    <property type="entry name" value="PBS LYASE HEAT-LIKE PROTEIN"/>
    <property type="match status" value="1"/>
</dbReference>
<dbReference type="EMBL" id="CAFBLJ010000015">
    <property type="protein sequence ID" value="CAB4861107.1"/>
    <property type="molecule type" value="Genomic_DNA"/>
</dbReference>
<dbReference type="PANTHER" id="PTHR12697:SF38">
    <property type="entry name" value="PBS LYASE HEAT DOMAIN PROTEIN REPEAT-CONTAINING PROTEIN"/>
    <property type="match status" value="1"/>
</dbReference>
<dbReference type="InterPro" id="IPR016024">
    <property type="entry name" value="ARM-type_fold"/>
</dbReference>
<dbReference type="EMBL" id="CAFAAL010000168">
    <property type="protein sequence ID" value="CAB4815185.1"/>
    <property type="molecule type" value="Genomic_DNA"/>
</dbReference>
<dbReference type="Gene3D" id="1.25.10.10">
    <property type="entry name" value="Leucine-rich Repeat Variant"/>
    <property type="match status" value="2"/>
</dbReference>
<dbReference type="InterPro" id="IPR011989">
    <property type="entry name" value="ARM-like"/>
</dbReference>
<dbReference type="AlphaFoldDB" id="A0A6J6Z357"/>
<sequence length="200" mass="21565">MSASDSPEIAELRRAIVIAGHTGNSELIQQSLTHEHGSIREAALGALARVGELTNEVLQTFVSDIDSQVRVRVAELAATIDTFDLVPLLHDANSQVVEMAAWACGEHESAREEIMNELIRLVLHHDDALVREAAVAALGAIGDESGLPAILSACQDKPAIRRRAVLALAPFDSPEVEKALKTALEDRDWQVRQAAEDLLG</sequence>
<dbReference type="GO" id="GO:0016491">
    <property type="term" value="F:oxidoreductase activity"/>
    <property type="evidence" value="ECO:0007669"/>
    <property type="project" value="TreeGrafter"/>
</dbReference>
<gene>
    <name evidence="1" type="ORF">UFOPK3004_01498</name>
    <name evidence="2" type="ORF">UFOPK3304_00463</name>
</gene>
<dbReference type="SMART" id="SM00567">
    <property type="entry name" value="EZ_HEAT"/>
    <property type="match status" value="2"/>
</dbReference>
<dbReference type="SUPFAM" id="SSF48371">
    <property type="entry name" value="ARM repeat"/>
    <property type="match status" value="1"/>
</dbReference>
<organism evidence="1">
    <name type="scientific">freshwater metagenome</name>
    <dbReference type="NCBI Taxonomy" id="449393"/>
    <lineage>
        <taxon>unclassified sequences</taxon>
        <taxon>metagenomes</taxon>
        <taxon>ecological metagenomes</taxon>
    </lineage>
</organism>
<accession>A0A6J6Z357</accession>